<keyword evidence="6" id="KW-1133">Transmembrane helix</keyword>
<comment type="caution">
    <text evidence="10">The sequence shown here is derived from an EMBL/GenBank/DDBJ whole genome shotgun (WGS) entry which is preliminary data.</text>
</comment>
<evidence type="ECO:0000256" key="8">
    <source>
        <dbReference type="PROSITE-ProRule" id="PRU00282"/>
    </source>
</evidence>
<dbReference type="GO" id="GO:0006862">
    <property type="term" value="P:nucleotide transport"/>
    <property type="evidence" value="ECO:0007669"/>
    <property type="project" value="InterPro"/>
</dbReference>
<keyword evidence="3 9" id="KW-0813">Transport</keyword>
<dbReference type="STRING" id="104452.A0A0L7KTF8"/>
<name>A0A0L7KTF8_OPEBR</name>
<dbReference type="Proteomes" id="UP000037510">
    <property type="component" value="Unassembled WGS sequence"/>
</dbReference>
<dbReference type="InterPro" id="IPR044712">
    <property type="entry name" value="SLC25A32-like"/>
</dbReference>
<evidence type="ECO:0000256" key="9">
    <source>
        <dbReference type="RuleBase" id="RU000488"/>
    </source>
</evidence>
<gene>
    <name evidence="10" type="ORF">OBRU01_21050</name>
</gene>
<dbReference type="GO" id="GO:0055085">
    <property type="term" value="P:transmembrane transport"/>
    <property type="evidence" value="ECO:0007669"/>
    <property type="project" value="InterPro"/>
</dbReference>
<protein>
    <submittedName>
        <fullName evidence="10">Putative mitochondrial solute carrier protein</fullName>
    </submittedName>
</protein>
<dbReference type="SUPFAM" id="SSF103506">
    <property type="entry name" value="Mitochondrial carrier"/>
    <property type="match status" value="1"/>
</dbReference>
<evidence type="ECO:0000256" key="5">
    <source>
        <dbReference type="ARBA" id="ARBA00022737"/>
    </source>
</evidence>
<evidence type="ECO:0000313" key="10">
    <source>
        <dbReference type="EMBL" id="KOB66558.1"/>
    </source>
</evidence>
<keyword evidence="7 8" id="KW-0472">Membrane</keyword>
<feature type="repeat" description="Solcar" evidence="8">
    <location>
        <begin position="22"/>
        <end position="112"/>
    </location>
</feature>
<organism evidence="10 11">
    <name type="scientific">Operophtera brumata</name>
    <name type="common">Winter moth</name>
    <name type="synonym">Phalaena brumata</name>
    <dbReference type="NCBI Taxonomy" id="104452"/>
    <lineage>
        <taxon>Eukaryota</taxon>
        <taxon>Metazoa</taxon>
        <taxon>Ecdysozoa</taxon>
        <taxon>Arthropoda</taxon>
        <taxon>Hexapoda</taxon>
        <taxon>Insecta</taxon>
        <taxon>Pterygota</taxon>
        <taxon>Neoptera</taxon>
        <taxon>Endopterygota</taxon>
        <taxon>Lepidoptera</taxon>
        <taxon>Glossata</taxon>
        <taxon>Ditrysia</taxon>
        <taxon>Geometroidea</taxon>
        <taxon>Geometridae</taxon>
        <taxon>Larentiinae</taxon>
        <taxon>Operophtera</taxon>
    </lineage>
</organism>
<evidence type="ECO:0000256" key="2">
    <source>
        <dbReference type="ARBA" id="ARBA00006375"/>
    </source>
</evidence>
<proteinExistence type="inferred from homology"/>
<evidence type="ECO:0000256" key="3">
    <source>
        <dbReference type="ARBA" id="ARBA00022448"/>
    </source>
</evidence>
<comment type="subcellular location">
    <subcellularLocation>
        <location evidence="1">Membrane</location>
        <topology evidence="1">Multi-pass membrane protein</topology>
    </subcellularLocation>
</comment>
<dbReference type="InterPro" id="IPR023395">
    <property type="entry name" value="MCP_dom_sf"/>
</dbReference>
<dbReference type="InterPro" id="IPR018108">
    <property type="entry name" value="MCP_transmembrane"/>
</dbReference>
<sequence length="177" mass="19514">MTTMKNPNTPSTKLALLNHIKYEHLVAGISGGVTSTLILHPLDLIKIRFAVNDGRTATVPRYDGLSSAFVTIVKKEGVKGLYRGGNARTPLGPGLHMLAAAEAGILSLVMTNPIWVVKTRLCLQYDDLESKRYKGMVDGLTKIYRTEGIRGLYRVSSLFQFLTGKNAPMHHAFYDTH</sequence>
<comment type="similarity">
    <text evidence="2 9">Belongs to the mitochondrial carrier (TC 2.A.29) family.</text>
</comment>
<dbReference type="EMBL" id="JTDY01005840">
    <property type="protein sequence ID" value="KOB66558.1"/>
    <property type="molecule type" value="Genomic_DNA"/>
</dbReference>
<evidence type="ECO:0000256" key="7">
    <source>
        <dbReference type="ARBA" id="ARBA00023136"/>
    </source>
</evidence>
<evidence type="ECO:0000256" key="1">
    <source>
        <dbReference type="ARBA" id="ARBA00004141"/>
    </source>
</evidence>
<keyword evidence="11" id="KW-1185">Reference proteome</keyword>
<evidence type="ECO:0000256" key="6">
    <source>
        <dbReference type="ARBA" id="ARBA00022989"/>
    </source>
</evidence>
<dbReference type="PANTHER" id="PTHR45683">
    <property type="entry name" value="MITOCHONDRIAL NICOTINAMIDE ADENINE DINUCLEOTIDE TRANSPORTER 1-RELATED-RELATED"/>
    <property type="match status" value="1"/>
</dbReference>
<dbReference type="Gene3D" id="1.50.40.10">
    <property type="entry name" value="Mitochondrial carrier domain"/>
    <property type="match status" value="2"/>
</dbReference>
<evidence type="ECO:0000256" key="4">
    <source>
        <dbReference type="ARBA" id="ARBA00022692"/>
    </source>
</evidence>
<dbReference type="PROSITE" id="PS50920">
    <property type="entry name" value="SOLCAR"/>
    <property type="match status" value="1"/>
</dbReference>
<evidence type="ECO:0000313" key="11">
    <source>
        <dbReference type="Proteomes" id="UP000037510"/>
    </source>
</evidence>
<keyword evidence="5" id="KW-0677">Repeat</keyword>
<dbReference type="Pfam" id="PF00153">
    <property type="entry name" value="Mito_carr"/>
    <property type="match status" value="2"/>
</dbReference>
<reference evidence="10 11" key="1">
    <citation type="journal article" date="2015" name="Genome Biol. Evol.">
        <title>The genome of winter moth (Operophtera brumata) provides a genomic perspective on sexual dimorphism and phenology.</title>
        <authorList>
            <person name="Derks M.F."/>
            <person name="Smit S."/>
            <person name="Salis L."/>
            <person name="Schijlen E."/>
            <person name="Bossers A."/>
            <person name="Mateman C."/>
            <person name="Pijl A.S."/>
            <person name="de Ridder D."/>
            <person name="Groenen M.A."/>
            <person name="Visser M.E."/>
            <person name="Megens H.J."/>
        </authorList>
    </citation>
    <scope>NUCLEOTIDE SEQUENCE [LARGE SCALE GENOMIC DNA]</scope>
    <source>
        <strain evidence="10">WM2013NL</strain>
        <tissue evidence="10">Head and thorax</tissue>
    </source>
</reference>
<keyword evidence="4 8" id="KW-0812">Transmembrane</keyword>
<dbReference type="AlphaFoldDB" id="A0A0L7KTF8"/>
<accession>A0A0L7KTF8</accession>
<dbReference type="GO" id="GO:0016020">
    <property type="term" value="C:membrane"/>
    <property type="evidence" value="ECO:0007669"/>
    <property type="project" value="UniProtKB-SubCell"/>
</dbReference>